<dbReference type="AlphaFoldDB" id="A0A0K1EM25"/>
<dbReference type="EMBL" id="CP012159">
    <property type="protein sequence ID" value="AKT41866.1"/>
    <property type="molecule type" value="Genomic_DNA"/>
</dbReference>
<accession>A0A0K1EM25</accession>
<proteinExistence type="predicted"/>
<protein>
    <submittedName>
        <fullName evidence="1">Uncharacterized protein</fullName>
    </submittedName>
</protein>
<evidence type="ECO:0000313" key="2">
    <source>
        <dbReference type="Proteomes" id="UP000067626"/>
    </source>
</evidence>
<name>A0A0K1EM25_CHOCO</name>
<gene>
    <name evidence="1" type="ORF">CMC5_060870</name>
</gene>
<dbReference type="KEGG" id="ccro:CMC5_060870"/>
<dbReference type="Proteomes" id="UP000067626">
    <property type="component" value="Chromosome"/>
</dbReference>
<sequence>MEAPLSGSAGLMSVRSWGEERASVLGAMRVREEGASVCGLGEVGAGVRGFWCRSS</sequence>
<evidence type="ECO:0000313" key="1">
    <source>
        <dbReference type="EMBL" id="AKT41866.1"/>
    </source>
</evidence>
<organism evidence="1 2">
    <name type="scientific">Chondromyces crocatus</name>
    <dbReference type="NCBI Taxonomy" id="52"/>
    <lineage>
        <taxon>Bacteria</taxon>
        <taxon>Pseudomonadati</taxon>
        <taxon>Myxococcota</taxon>
        <taxon>Polyangia</taxon>
        <taxon>Polyangiales</taxon>
        <taxon>Polyangiaceae</taxon>
        <taxon>Chondromyces</taxon>
    </lineage>
</organism>
<reference evidence="1 2" key="1">
    <citation type="submission" date="2015-07" db="EMBL/GenBank/DDBJ databases">
        <title>Genome analysis of myxobacterium Chondromyces crocatus Cm c5 reveals a high potential for natural compound synthesis and the genetic basis for the loss of fruiting body formation.</title>
        <authorList>
            <person name="Zaburannyi N."/>
            <person name="Bunk B."/>
            <person name="Maier J."/>
            <person name="Overmann J."/>
            <person name="Mueller R."/>
        </authorList>
    </citation>
    <scope>NUCLEOTIDE SEQUENCE [LARGE SCALE GENOMIC DNA]</scope>
    <source>
        <strain evidence="1 2">Cm c5</strain>
    </source>
</reference>
<keyword evidence="2" id="KW-1185">Reference proteome</keyword>